<feature type="domain" description="HTH cro/C1-type" evidence="2">
    <location>
        <begin position="5"/>
        <end position="59"/>
    </location>
</feature>
<sequence length="66" mass="7521">MKNTLKVQRAKANITQDDLAKILNVSRQTIYSIEKNVYVPSTVIALKLADYFDVKVEDLFSLEDSD</sequence>
<dbReference type="InterPro" id="IPR010982">
    <property type="entry name" value="Lambda_DNA-bd_dom_sf"/>
</dbReference>
<organism evidence="3 4">
    <name type="scientific">Mucilaginibacter pedocola</name>
    <dbReference type="NCBI Taxonomy" id="1792845"/>
    <lineage>
        <taxon>Bacteria</taxon>
        <taxon>Pseudomonadati</taxon>
        <taxon>Bacteroidota</taxon>
        <taxon>Sphingobacteriia</taxon>
        <taxon>Sphingobacteriales</taxon>
        <taxon>Sphingobacteriaceae</taxon>
        <taxon>Mucilaginibacter</taxon>
    </lineage>
</organism>
<dbReference type="EMBL" id="MBTF01000012">
    <property type="protein sequence ID" value="OOQ59851.1"/>
    <property type="molecule type" value="Genomic_DNA"/>
</dbReference>
<evidence type="ECO:0000313" key="3">
    <source>
        <dbReference type="EMBL" id="OOQ59851.1"/>
    </source>
</evidence>
<protein>
    <submittedName>
        <fullName evidence="3">Transcriptional regulator</fullName>
    </submittedName>
</protein>
<dbReference type="RefSeq" id="WP_078348606.1">
    <property type="nucleotide sequence ID" value="NZ_MBTF01000012.1"/>
</dbReference>
<dbReference type="Gene3D" id="1.10.260.40">
    <property type="entry name" value="lambda repressor-like DNA-binding domains"/>
    <property type="match status" value="1"/>
</dbReference>
<evidence type="ECO:0000256" key="1">
    <source>
        <dbReference type="ARBA" id="ARBA00023125"/>
    </source>
</evidence>
<dbReference type="AlphaFoldDB" id="A0A1S9PFX3"/>
<dbReference type="SUPFAM" id="SSF47413">
    <property type="entry name" value="lambda repressor-like DNA-binding domains"/>
    <property type="match status" value="1"/>
</dbReference>
<reference evidence="3 4" key="1">
    <citation type="submission" date="2016-07" db="EMBL/GenBank/DDBJ databases">
        <title>Genomic analysis of zinc-resistant bacterium Mucilaginibacter pedocola TBZ30.</title>
        <authorList>
            <person name="Huang J."/>
            <person name="Tang J."/>
        </authorList>
    </citation>
    <scope>NUCLEOTIDE SEQUENCE [LARGE SCALE GENOMIC DNA]</scope>
    <source>
        <strain evidence="3 4">TBZ30</strain>
    </source>
</reference>
<dbReference type="Pfam" id="PF01381">
    <property type="entry name" value="HTH_3"/>
    <property type="match status" value="1"/>
</dbReference>
<keyword evidence="1" id="KW-0238">DNA-binding</keyword>
<gene>
    <name evidence="3" type="ORF">BC343_06820</name>
</gene>
<dbReference type="Proteomes" id="UP000189739">
    <property type="component" value="Unassembled WGS sequence"/>
</dbReference>
<dbReference type="GO" id="GO:0003677">
    <property type="term" value="F:DNA binding"/>
    <property type="evidence" value="ECO:0007669"/>
    <property type="project" value="UniProtKB-KW"/>
</dbReference>
<dbReference type="SMART" id="SM00530">
    <property type="entry name" value="HTH_XRE"/>
    <property type="match status" value="1"/>
</dbReference>
<evidence type="ECO:0000313" key="4">
    <source>
        <dbReference type="Proteomes" id="UP000189739"/>
    </source>
</evidence>
<dbReference type="PANTHER" id="PTHR46558">
    <property type="entry name" value="TRACRIPTIONAL REGULATORY PROTEIN-RELATED-RELATED"/>
    <property type="match status" value="1"/>
</dbReference>
<comment type="caution">
    <text evidence="3">The sequence shown here is derived from an EMBL/GenBank/DDBJ whole genome shotgun (WGS) entry which is preliminary data.</text>
</comment>
<name>A0A1S9PFX3_9SPHI</name>
<dbReference type="OrthoDB" id="1357763at2"/>
<dbReference type="PANTHER" id="PTHR46558:SF11">
    <property type="entry name" value="HTH-TYPE TRANSCRIPTIONAL REGULATOR XRE"/>
    <property type="match status" value="1"/>
</dbReference>
<accession>A0A1S9PFX3</accession>
<dbReference type="CDD" id="cd00093">
    <property type="entry name" value="HTH_XRE"/>
    <property type="match status" value="1"/>
</dbReference>
<dbReference type="STRING" id="1792845.BC343_06820"/>
<dbReference type="InterPro" id="IPR001387">
    <property type="entry name" value="Cro/C1-type_HTH"/>
</dbReference>
<proteinExistence type="predicted"/>
<keyword evidence="4" id="KW-1185">Reference proteome</keyword>
<evidence type="ECO:0000259" key="2">
    <source>
        <dbReference type="PROSITE" id="PS50943"/>
    </source>
</evidence>
<dbReference type="PROSITE" id="PS50943">
    <property type="entry name" value="HTH_CROC1"/>
    <property type="match status" value="1"/>
</dbReference>